<feature type="non-terminal residue" evidence="1">
    <location>
        <position position="1"/>
    </location>
</feature>
<keyword evidence="2" id="KW-1185">Reference proteome</keyword>
<reference evidence="1 2" key="1">
    <citation type="journal article" date="2020" name="IScience">
        <title>Genome Sequencing of the Endangered Kingdonia uniflora (Circaeasteraceae, Ranunculales) Reveals Potential Mechanisms of Evolutionary Specialization.</title>
        <authorList>
            <person name="Sun Y."/>
            <person name="Deng T."/>
            <person name="Zhang A."/>
            <person name="Moore M.J."/>
            <person name="Landis J.B."/>
            <person name="Lin N."/>
            <person name="Zhang H."/>
            <person name="Zhang X."/>
            <person name="Huang J."/>
            <person name="Zhang X."/>
            <person name="Sun H."/>
            <person name="Wang H."/>
        </authorList>
    </citation>
    <scope>NUCLEOTIDE SEQUENCE [LARGE SCALE GENOMIC DNA]</scope>
    <source>
        <strain evidence="1">TB1705</strain>
        <tissue evidence="1">Leaf</tissue>
    </source>
</reference>
<dbReference type="AlphaFoldDB" id="A0A7J7LGZ1"/>
<evidence type="ECO:0000313" key="2">
    <source>
        <dbReference type="Proteomes" id="UP000541444"/>
    </source>
</evidence>
<accession>A0A7J7LGZ1</accession>
<sequence length="55" mass="6496">MYHHFFQMATPTPPTLPYQRIRVQLSLEKLLIMEVLASPISEIPRKSKPNRLTEF</sequence>
<protein>
    <submittedName>
        <fullName evidence="1">Uncharacterized protein</fullName>
    </submittedName>
</protein>
<dbReference type="Proteomes" id="UP000541444">
    <property type="component" value="Unassembled WGS sequence"/>
</dbReference>
<comment type="caution">
    <text evidence="1">The sequence shown here is derived from an EMBL/GenBank/DDBJ whole genome shotgun (WGS) entry which is preliminary data.</text>
</comment>
<gene>
    <name evidence="1" type="ORF">GIB67_027978</name>
</gene>
<organism evidence="1 2">
    <name type="scientific">Kingdonia uniflora</name>
    <dbReference type="NCBI Taxonomy" id="39325"/>
    <lineage>
        <taxon>Eukaryota</taxon>
        <taxon>Viridiplantae</taxon>
        <taxon>Streptophyta</taxon>
        <taxon>Embryophyta</taxon>
        <taxon>Tracheophyta</taxon>
        <taxon>Spermatophyta</taxon>
        <taxon>Magnoliopsida</taxon>
        <taxon>Ranunculales</taxon>
        <taxon>Circaeasteraceae</taxon>
        <taxon>Kingdonia</taxon>
    </lineage>
</organism>
<evidence type="ECO:0000313" key="1">
    <source>
        <dbReference type="EMBL" id="KAF6141800.1"/>
    </source>
</evidence>
<proteinExistence type="predicted"/>
<dbReference type="EMBL" id="JACGCM010002299">
    <property type="protein sequence ID" value="KAF6141800.1"/>
    <property type="molecule type" value="Genomic_DNA"/>
</dbReference>
<name>A0A7J7LGZ1_9MAGN</name>